<dbReference type="PANTHER" id="PTHR10982:SF21">
    <property type="entry name" value="FATTY ACID SYNTHASE SUBUNIT BETA"/>
    <property type="match status" value="1"/>
</dbReference>
<dbReference type="InterPro" id="IPR055118">
    <property type="entry name" value="FAS-like_AT_central"/>
</dbReference>
<dbReference type="InterPro" id="IPR016039">
    <property type="entry name" value="Thiolase-like"/>
</dbReference>
<feature type="compositionally biased region" description="Basic and acidic residues" evidence="8">
    <location>
        <begin position="36"/>
        <end position="46"/>
    </location>
</feature>
<evidence type="ECO:0000256" key="2">
    <source>
        <dbReference type="ARBA" id="ARBA00022450"/>
    </source>
</evidence>
<proteinExistence type="inferred from homology"/>
<evidence type="ECO:0000259" key="9">
    <source>
        <dbReference type="PROSITE" id="PS52004"/>
    </source>
</evidence>
<dbReference type="GO" id="GO:0004312">
    <property type="term" value="F:fatty acid synthase activity"/>
    <property type="evidence" value="ECO:0007669"/>
    <property type="project" value="InterPro"/>
</dbReference>
<keyword evidence="5" id="KW-0378">Hydrolase</keyword>
<feature type="region of interest" description="Disordered" evidence="8">
    <location>
        <begin position="1767"/>
        <end position="1817"/>
    </location>
</feature>
<dbReference type="GO" id="GO:0005835">
    <property type="term" value="C:fatty acid synthase complex"/>
    <property type="evidence" value="ECO:0007669"/>
    <property type="project" value="InterPro"/>
</dbReference>
<dbReference type="PROSITE" id="PS00606">
    <property type="entry name" value="KS3_1"/>
    <property type="match status" value="1"/>
</dbReference>
<dbReference type="InterPro" id="IPR029069">
    <property type="entry name" value="HotDog_dom_sf"/>
</dbReference>
<dbReference type="Gene3D" id="3.20.20.70">
    <property type="entry name" value="Aldolase class I"/>
    <property type="match status" value="1"/>
</dbReference>
<reference evidence="10 11" key="1">
    <citation type="submission" date="2019-11" db="EMBL/GenBank/DDBJ databases">
        <title>FDA dAtabase for Regulatory Grade micrObial Sequences (FDA-ARGOS): Supporting development and validation of Infectious Disease Dx tests.</title>
        <authorList>
            <person name="Kerrigan L."/>
            <person name="Long C."/>
            <person name="Tallon L."/>
            <person name="Sadzewicz L."/>
            <person name="Vavikolanu K."/>
            <person name="Mehta A."/>
            <person name="Aluvathingal J."/>
            <person name="Nadendla S."/>
            <person name="Yan Y."/>
            <person name="Sichtig H."/>
        </authorList>
    </citation>
    <scope>NUCLEOTIDE SEQUENCE [LARGE SCALE GENOMIC DNA]</scope>
    <source>
        <strain evidence="10 11">FDAARGOS_674</strain>
    </source>
</reference>
<evidence type="ECO:0000256" key="5">
    <source>
        <dbReference type="ARBA" id="ARBA00022801"/>
    </source>
</evidence>
<dbReference type="Pfam" id="PF18094">
    <property type="entry name" value="DNA_pol_B_N"/>
    <property type="match status" value="1"/>
</dbReference>
<dbReference type="InterPro" id="IPR001227">
    <property type="entry name" value="Ac_transferase_dom_sf"/>
</dbReference>
<evidence type="ECO:0000256" key="3">
    <source>
        <dbReference type="ARBA" id="ARBA00022553"/>
    </source>
</evidence>
<feature type="compositionally biased region" description="Basic and acidic residues" evidence="8">
    <location>
        <begin position="1"/>
        <end position="11"/>
    </location>
</feature>
<dbReference type="EMBL" id="CP046322">
    <property type="protein sequence ID" value="QGS34993.1"/>
    <property type="molecule type" value="Genomic_DNA"/>
</dbReference>
<keyword evidence="3" id="KW-0597">Phosphoprotein</keyword>
<protein>
    <submittedName>
        <fullName evidence="10">DUF1729 domain-containing protein</fullName>
    </submittedName>
</protein>
<evidence type="ECO:0000256" key="7">
    <source>
        <dbReference type="ARBA" id="ARBA00023002"/>
    </source>
</evidence>
<dbReference type="InterPro" id="IPR014031">
    <property type="entry name" value="Ketoacyl_synth_C"/>
</dbReference>
<organism evidence="10 11">
    <name type="scientific">Corynebacterium xerosis</name>
    <dbReference type="NCBI Taxonomy" id="1725"/>
    <lineage>
        <taxon>Bacteria</taxon>
        <taxon>Bacillati</taxon>
        <taxon>Actinomycetota</taxon>
        <taxon>Actinomycetes</taxon>
        <taxon>Mycobacteriales</taxon>
        <taxon>Corynebacteriaceae</taxon>
        <taxon>Corynebacterium</taxon>
    </lineage>
</organism>
<dbReference type="InterPro" id="IPR003965">
    <property type="entry name" value="Fatty_acid_synthase"/>
</dbReference>
<dbReference type="GO" id="GO:0004318">
    <property type="term" value="F:enoyl-[acyl-carrier-protein] reductase (NADH) activity"/>
    <property type="evidence" value="ECO:0007669"/>
    <property type="project" value="InterPro"/>
</dbReference>
<dbReference type="Pfam" id="PF00698">
    <property type="entry name" value="Acyl_transf_1"/>
    <property type="match status" value="1"/>
</dbReference>
<name>A0A6B8TV13_9CORY</name>
<evidence type="ECO:0000313" key="10">
    <source>
        <dbReference type="EMBL" id="QGS34993.1"/>
    </source>
</evidence>
<dbReference type="CDD" id="cd08950">
    <property type="entry name" value="KR_fFAS_SDR_c_like"/>
    <property type="match status" value="1"/>
</dbReference>
<evidence type="ECO:0000256" key="8">
    <source>
        <dbReference type="SAM" id="MobiDB-lite"/>
    </source>
</evidence>
<keyword evidence="7" id="KW-0560">Oxidoreductase</keyword>
<evidence type="ECO:0000313" key="11">
    <source>
        <dbReference type="Proteomes" id="UP000426857"/>
    </source>
</evidence>
<evidence type="ECO:0000256" key="6">
    <source>
        <dbReference type="ARBA" id="ARBA00022857"/>
    </source>
</evidence>
<dbReference type="InterPro" id="IPR047224">
    <property type="entry name" value="FAS_alpha_su_C"/>
</dbReference>
<dbReference type="SMART" id="SM00827">
    <property type="entry name" value="PKS_AT"/>
    <property type="match status" value="1"/>
</dbReference>
<dbReference type="GO" id="GO:0006633">
    <property type="term" value="P:fatty acid biosynthetic process"/>
    <property type="evidence" value="ECO:0007669"/>
    <property type="project" value="InterPro"/>
</dbReference>
<dbReference type="PRINTS" id="PR01483">
    <property type="entry name" value="FASYNTHASE"/>
</dbReference>
<sequence>MLADPKSEQGAHRVTLNQKPEHRTAADALSIFRSRPTADDSSRRVEPTLSQRLNEGEKFALSFSGQGYPWLETLTTCVAAGVDGRVRELVAQAEQRLAPVADRLAGQRPDGFTPFEWAEKAGAAQAATSTPAADADALDGDKQAEKKASAAFTAVAGLPDLDAPAVSVPGILVAQIAVLDLLAAQGVDASKAVAAIGHSQGVLGVAAAQQPDRAGDVVALAEIIGVAVARRGRVTGMTSREGNGAGSGPAAAGSQYPMMIVSGVRPELVTPHLAGDAVVGLRNGRSMCVVVGTPADLRATEENLGRAAKKDAAELTAKLRGGAAFAPTCSPLPVGAGFHHPEMAAAVDETLELAAAVGIDEAFARPIAEHVLTAAIDWPADVASVIDADAEWILEMGPGEGVTPLTRALTAGTGVGVVAVALDQGQAELFEPGSAPASPQTWSVHMPRLVTRDGRARVETKFTEATGRSPILLGGMTPTTVDPAIVAAAANAGFWAELAGGGQVTPEIFNDNVSRLHELLDEGASAQFNTMFLDPYLWGMHIGSRRLVQRAVAAGRPIDGVTVSAGIPEVDEAVSLVRELRAGGIPHVSFKPGTVKQIKSVLAIADALAADAELSDVPVIIQVEGGRAGGHHSWEELDDLLTATYADIRAHGNAVLAVGGGIGRPEQAADYLLGRWSEKHGYPAMPVDAIIIGTAAMAAKESTASSGVKKLLVDTKGTDAWVRAGGAEEGMASGRSQLGADIHEIDNAAARAGRLLDEVANDADAVAARRDEIIAAIDGTAKPYFGDVADMTYREVLDRYLELAAPEGEFLDPSWAARFDVIVDRFEARLADADSGEFDSVRTGASTGEGAASGTATVALLAEAHDLDVRLHPSDAEHFLSEACRTPGKPVNFVPVIDAEVRRWWRSDSLWQAHDECYDADGVCIIPGTAAVAGITAADVPVAEILGSFEEAAADVLAASAPAAEEPVSPVARVLDNPVIRWAGRQQANPALQLGTRASWLLDDDSASASQPATGAILVADGDDAAVLTVPLEGSGGDHELTLRFDVSGPAGTVPVISVDDAAASMRALTAIAAGGTLPEINDGVAEWESVWTTAAAADHGAVTGSNSRTAPDALVGHAWPAIFAAVADATTESGIPVVEGMLALVHLEHHVKLVSAADADNAESAGPSLLADGTRLAVTAHADDVADTEMGRVVVVRAEIRDADAEAGAEGDDDLIATLSERFAIRGRNGDTPAQVNTVPLPTVTDTPRSHRATVTVTAPRTLVPFATVSGDRNPIHVDDRAAMLAGLPGVIVHGMWLSAAAEHAAIAGSSAGLGNRITEFTSTMLAPVLPGQEVTFTVERRGVDSRPGNGEVREIMATVDGEPVLSATAVIAAPTTFYAFPGQGIQSKGMGLAARSNSAAARAVWEEADAVTREKLGFSVLAIVRENPTEVTVNGRRFHHPEGVLNLTQFTQVSMATLGLAQAAELREAGVLDEDAYFAGHSVGEYNALAAFAGVLDAAAVLEVVYHRGLTMHSLVPRDAAGRSNYGLAALRPDKCGVKESDVEEFVAGVAKQSGEFLEVVNHNLAGKQYAVAGTVAGLKALQAAANEAAPDGKAYVRIPGIDVPFHSAVLRDGVDEFRGHLDRLLPDEVDPEALVGRYVPNLTATQFALTEQFVREMAEVAESKVLDEILADFGAAAANPGRLARTLLVELLAWQFCSPVRWIETQDLVLDDLGVTRVIEVGVGTAPTIANLAARTAALPRHAGRDVTVWNVERDRDLVFAHDEVRPEADEADAGADEAVEETSVPAEPLQKPAAASADAAAAPAPVATSSERPADLTVTPADAVELLIALWTKVRPDQIGAADSIETLVDGVSSRRNQLLLDLGAEFGLGAIDGAADADMPSLKDKIGGMVRGWNPWGPVLGEALADGLRRVTGPAGARANHVADRVRDTWQLGDGWVEATVAEVVLGSRDGSSLRGGDLGHLAPNPPSSTSELNQLIDSAVQSVGSKRGVAVTMPATGGGAGGVVDSAALGAFAEQVTGTGGVLAVAARTILEQLGHEITGAVDFDADDADDKLLDLVTAELGSDWPRLVAPSFDADRAVLIDDRWATSREDLARMWAAASDEDLAAATPKAISASAAKQATFWAGRATAAGRTTLAAAYSQLAEGATKPGEGARASDVAVVTGGSPGSIAAAVIGGLLADGATVVATTSSLNPGRLAFYKELYRTNAIDGAALWVVPANLTSYQDLDAVVDWVGNEQIATVGGGSVVTKPAMSPTLLFPFAAPRVMGSLADAGPAAEMQMRLLLWSVERLVAGLSQIGADTDVAHRLHVVLPGSPNRGRFGGDGAYGESKAALDAVVTRWNAEEVWGSRTSLVHAHIGWVRGTGLMGGNDPLVDAVEAKGVRTYATEEMAELLLEQSTPEARAKATEQPITVDLTGGLGDVDLNMSKLAEEAMAASGEQGDGEDGGVAKPRSIRALPGLRKPLARTAPDFSGVKVAPEDMIVIVGAGELGPYGSSRTRFEAELGEISGAGIVELAWTMGLISHDGGWLDADDQPIDEEDIVERYRDEVTARVGVRRYGDDGDLVDNTMTELTTVYLERDLSFPVRDKAAAVTFVESDPENTTARPDEESGEWIVTRLAGTAVQVPRRMAMSRYVGGQIPEGFDPAVYGIPAEMCENLDRVSLWNIVCTVDAFLSSGFTPAELLGAVHPGLVSSTQGTGIGAMESLRSLYIDGILGLPRASDVLQEALPNVIAAHVMQSYVGGYGQMVHPVAACATAAVSVEEGLDKIQLGKADFVVAGGFDDLSTEGITGFGDMSATADSATMDAKGIDRRFFSRPNDRRRGGFVESQGGGTVLLARGSVARDLGLPVLGVVAFAESFADGAHTSIPAPGLGALGAARGGTSSRLARALAKHGVAADEVSILSKHDTSTNANDPNESELHERVADALGRDESNPLFVVSQKSLTGHAKGGAAAFQMIGLTQVLRSGVLPANRSLDCVDPELAKHGRLVWPTKPIEMGDALPMKAGFVTSLGFGHVSALVAIVHPEAFHASVAAENGEDAAATWRAAADEREAAGLRRIDEAIYGGEGLYERPEGRRLGDGGEYRDTAKLEKAVILNPDARLVDGVLDDEPAK</sequence>
<feature type="compositionally biased region" description="Acidic residues" evidence="8">
    <location>
        <begin position="1773"/>
        <end position="1784"/>
    </location>
</feature>
<dbReference type="SUPFAM" id="SSF53901">
    <property type="entry name" value="Thiolase-like"/>
    <property type="match status" value="2"/>
</dbReference>
<feature type="compositionally biased region" description="Low complexity" evidence="8">
    <location>
        <begin position="1796"/>
        <end position="1814"/>
    </location>
</feature>
<dbReference type="Gene3D" id="3.90.25.70">
    <property type="match status" value="1"/>
</dbReference>
<dbReference type="FunFam" id="3.40.366.10:FF:000009">
    <property type="entry name" value="Fatty acid synthase Fas"/>
    <property type="match status" value="1"/>
</dbReference>
<keyword evidence="4" id="KW-0808">Transferase</keyword>
<dbReference type="Gene3D" id="3.10.129.10">
    <property type="entry name" value="Hotdog Thioesterase"/>
    <property type="match status" value="1"/>
</dbReference>
<dbReference type="Gene3D" id="3.40.50.720">
    <property type="entry name" value="NAD(P)-binding Rossmann-like Domain"/>
    <property type="match status" value="1"/>
</dbReference>
<dbReference type="InterPro" id="IPR016035">
    <property type="entry name" value="Acyl_Trfase/lysoPLipase"/>
</dbReference>
<dbReference type="Gene3D" id="3.40.366.10">
    <property type="entry name" value="Malonyl-Coenzyme A Acyl Carrier Protein, domain 2"/>
    <property type="match status" value="3"/>
</dbReference>
<dbReference type="Pfam" id="PF08354">
    <property type="entry name" value="Fas1-AflB-like_hel"/>
    <property type="match status" value="1"/>
</dbReference>
<dbReference type="Gene3D" id="3.40.47.10">
    <property type="match status" value="1"/>
</dbReference>
<feature type="region of interest" description="Disordered" evidence="8">
    <location>
        <begin position="1"/>
        <end position="48"/>
    </location>
</feature>
<dbReference type="SMART" id="SM00825">
    <property type="entry name" value="PKS_KS"/>
    <property type="match status" value="1"/>
</dbReference>
<dbReference type="GO" id="GO:0016787">
    <property type="term" value="F:hydrolase activity"/>
    <property type="evidence" value="ECO:0007669"/>
    <property type="project" value="UniProtKB-KW"/>
</dbReference>
<dbReference type="Gene3D" id="1.20.930.70">
    <property type="match status" value="1"/>
</dbReference>
<dbReference type="InterPro" id="IPR014043">
    <property type="entry name" value="Acyl_transferase_dom"/>
</dbReference>
<dbReference type="PANTHER" id="PTHR10982">
    <property type="entry name" value="MALONYL COA-ACYL CARRIER PROTEIN TRANSACYLASE"/>
    <property type="match status" value="1"/>
</dbReference>
<evidence type="ECO:0000256" key="4">
    <source>
        <dbReference type="ARBA" id="ARBA00022679"/>
    </source>
</evidence>
<dbReference type="Proteomes" id="UP000426857">
    <property type="component" value="Chromosome"/>
</dbReference>
<dbReference type="SUPFAM" id="SSF51412">
    <property type="entry name" value="Inosine monophosphate dehydrogenase (IMPDH)"/>
    <property type="match status" value="1"/>
</dbReference>
<comment type="similarity">
    <text evidence="1">Belongs to the enoyl-CoA hydratase/isomerase family.</text>
</comment>
<dbReference type="Pfam" id="PF02801">
    <property type="entry name" value="Ketoacyl-synt_C"/>
    <property type="match status" value="1"/>
</dbReference>
<dbReference type="InterPro" id="IPR050830">
    <property type="entry name" value="Fungal_FAS"/>
</dbReference>
<dbReference type="InterPro" id="IPR013785">
    <property type="entry name" value="Aldolase_TIM"/>
</dbReference>
<dbReference type="SUPFAM" id="SSF52151">
    <property type="entry name" value="FabD/lysophospholipase-like"/>
    <property type="match status" value="2"/>
</dbReference>
<dbReference type="Pfam" id="PF22690">
    <property type="entry name" value="FAS_AT_central"/>
    <property type="match status" value="1"/>
</dbReference>
<dbReference type="KEGG" id="cxe:FOB82_08515"/>
<dbReference type="GO" id="GO:0004315">
    <property type="term" value="F:3-oxoacyl-[acyl-carrier-protein] synthase activity"/>
    <property type="evidence" value="ECO:0007669"/>
    <property type="project" value="InterPro"/>
</dbReference>
<dbReference type="InterPro" id="IPR020841">
    <property type="entry name" value="PKS_Beta-ketoAc_synthase_dom"/>
</dbReference>
<dbReference type="SUPFAM" id="SSF54637">
    <property type="entry name" value="Thioesterase/thiol ester dehydrase-isomerase"/>
    <property type="match status" value="1"/>
</dbReference>
<keyword evidence="2" id="KW-0596">Phosphopantetheine</keyword>
<dbReference type="Pfam" id="PF01575">
    <property type="entry name" value="MaoC_dehydratas"/>
    <property type="match status" value="1"/>
</dbReference>
<dbReference type="InterPro" id="IPR014030">
    <property type="entry name" value="Ketoacyl_synth_N"/>
</dbReference>
<dbReference type="InterPro" id="IPR013565">
    <property type="entry name" value="Fas1/AflB-like_central"/>
</dbReference>
<dbReference type="InterPro" id="IPR002539">
    <property type="entry name" value="MaoC-like_dom"/>
</dbReference>
<evidence type="ECO:0000256" key="1">
    <source>
        <dbReference type="ARBA" id="ARBA00005254"/>
    </source>
</evidence>
<dbReference type="InterPro" id="IPR018201">
    <property type="entry name" value="Ketoacyl_synth_AS"/>
</dbReference>
<dbReference type="SUPFAM" id="SSF51735">
    <property type="entry name" value="NAD(P)-binding Rossmann-fold domains"/>
    <property type="match status" value="1"/>
</dbReference>
<keyword evidence="6" id="KW-0521">NADP</keyword>
<dbReference type="PROSITE" id="PS52004">
    <property type="entry name" value="KS3_2"/>
    <property type="match status" value="1"/>
</dbReference>
<dbReference type="Pfam" id="PF00109">
    <property type="entry name" value="ketoacyl-synt"/>
    <property type="match status" value="1"/>
</dbReference>
<feature type="domain" description="Ketosynthase family 3 (KS3)" evidence="9">
    <location>
        <begin position="2576"/>
        <end position="3029"/>
    </location>
</feature>
<dbReference type="CDD" id="cd00828">
    <property type="entry name" value="elong_cond_enzymes"/>
    <property type="match status" value="1"/>
</dbReference>
<accession>A0A6B8TV13</accession>
<gene>
    <name evidence="10" type="ORF">FOB82_08515</name>
</gene>
<dbReference type="InterPro" id="IPR036291">
    <property type="entry name" value="NAD(P)-bd_dom_sf"/>
</dbReference>